<sequence length="583" mass="67080">MFSRRRWSFSSATRHSESSKHHRDKDRDRGRRRRHSKHRDPSPEGRFIELLDLDYTLTGRQYVQARIKDAIQLSHVVEFLKTKFPDGDQQIPDDAEVQFFWDARRLGGNDIPKEAVTLRYRILRAGDDGSLRIIPRGANLKLRKSQLATIASEVAAGRSVGSIRETIAELLRVSNKAAKYPVQTPNQIVIEAAGGLRPGPLPGNNWEACKVQTWLCRYLTVDMRQPTNYVVLRGFNEQYVWHKPYVNSRGYVDVYELKQWLKQSVLTSPLVHSRGEHRRGIGVGVDVDDIRLTCRGKVVGKHAHVRPGRTVDFDVPRVVEDKFIQAEAWLVPLSETCIVCSDEKRVSEMPNKRRITASCEHDATICKECVGQWIVSSMDTMTWDRLKCPDCPQLLKYENVRAFAPRDTFDRYDTLSAKALLGSIPDFMWCLNPKCSSGQIHPAGCSRAKCHGCKHSLCVRHHVPWHSGETCDEYERRTRRQRRNDKASEKHVKEITKPCPGCKRNVNKFIGCDHVTCICGHEWCWLCFGRYYRDEHEFLQCHHTQQCRYHDNPPNYEGGRAFMPFLNPGGPHGPFMNGALHRM</sequence>
<name>A0ACB9Z7L2_9PEZI</name>
<keyword evidence="2" id="KW-1185">Reference proteome</keyword>
<evidence type="ECO:0000313" key="1">
    <source>
        <dbReference type="EMBL" id="KAI4867409.1"/>
    </source>
</evidence>
<reference evidence="1 2" key="1">
    <citation type="journal article" date="2022" name="New Phytol.">
        <title>Ecological generalism drives hyperdiversity of secondary metabolite gene clusters in xylarialean endophytes.</title>
        <authorList>
            <person name="Franco M.E.E."/>
            <person name="Wisecaver J.H."/>
            <person name="Arnold A.E."/>
            <person name="Ju Y.M."/>
            <person name="Slot J.C."/>
            <person name="Ahrendt S."/>
            <person name="Moore L.P."/>
            <person name="Eastman K.E."/>
            <person name="Scott K."/>
            <person name="Konkel Z."/>
            <person name="Mondo S.J."/>
            <person name="Kuo A."/>
            <person name="Hayes R.D."/>
            <person name="Haridas S."/>
            <person name="Andreopoulos B."/>
            <person name="Riley R."/>
            <person name="LaButti K."/>
            <person name="Pangilinan J."/>
            <person name="Lipzen A."/>
            <person name="Amirebrahimi M."/>
            <person name="Yan J."/>
            <person name="Adam C."/>
            <person name="Keymanesh K."/>
            <person name="Ng V."/>
            <person name="Louie K."/>
            <person name="Northen T."/>
            <person name="Drula E."/>
            <person name="Henrissat B."/>
            <person name="Hsieh H.M."/>
            <person name="Youens-Clark K."/>
            <person name="Lutzoni F."/>
            <person name="Miadlikowska J."/>
            <person name="Eastwood D.C."/>
            <person name="Hamelin R.C."/>
            <person name="Grigoriev I.V."/>
            <person name="U'Ren J.M."/>
        </authorList>
    </citation>
    <scope>NUCLEOTIDE SEQUENCE [LARGE SCALE GENOMIC DNA]</scope>
    <source>
        <strain evidence="1 2">CBS 119005</strain>
    </source>
</reference>
<accession>A0ACB9Z7L2</accession>
<gene>
    <name evidence="1" type="ORF">F4820DRAFT_201713</name>
</gene>
<evidence type="ECO:0000313" key="2">
    <source>
        <dbReference type="Proteomes" id="UP001497700"/>
    </source>
</evidence>
<comment type="caution">
    <text evidence="1">The sequence shown here is derived from an EMBL/GenBank/DDBJ whole genome shotgun (WGS) entry which is preliminary data.</text>
</comment>
<dbReference type="Proteomes" id="UP001497700">
    <property type="component" value="Unassembled WGS sequence"/>
</dbReference>
<organism evidence="1 2">
    <name type="scientific">Hypoxylon rubiginosum</name>
    <dbReference type="NCBI Taxonomy" id="110542"/>
    <lineage>
        <taxon>Eukaryota</taxon>
        <taxon>Fungi</taxon>
        <taxon>Dikarya</taxon>
        <taxon>Ascomycota</taxon>
        <taxon>Pezizomycotina</taxon>
        <taxon>Sordariomycetes</taxon>
        <taxon>Xylariomycetidae</taxon>
        <taxon>Xylariales</taxon>
        <taxon>Hypoxylaceae</taxon>
        <taxon>Hypoxylon</taxon>
    </lineage>
</organism>
<protein>
    <submittedName>
        <fullName evidence="1">Uncharacterized protein</fullName>
    </submittedName>
</protein>
<dbReference type="EMBL" id="MU393447">
    <property type="protein sequence ID" value="KAI4867409.1"/>
    <property type="molecule type" value="Genomic_DNA"/>
</dbReference>
<proteinExistence type="predicted"/>